<accession>A0A1J6JV48</accession>
<sequence>DFNIKISKWVDLRIEARKKGYGQIANNCSVVTLAKKVLGDEWWANADYRYQDFLSDDKVKFGSLETFLAYRIGTKLLKD</sequence>
<evidence type="ECO:0000313" key="1">
    <source>
        <dbReference type="EMBL" id="OIT21621.1"/>
    </source>
</evidence>
<dbReference type="AlphaFoldDB" id="A0A1J6JV48"/>
<keyword evidence="2" id="KW-1185">Reference proteome</keyword>
<dbReference type="EMBL" id="MJEQ01004215">
    <property type="protein sequence ID" value="OIT21621.1"/>
    <property type="molecule type" value="Genomic_DNA"/>
</dbReference>
<proteinExistence type="predicted"/>
<dbReference type="STRING" id="49451.A0A1J6JV48"/>
<gene>
    <name evidence="1" type="ORF">A4A49_60409</name>
</gene>
<comment type="caution">
    <text evidence="1">The sequence shown here is derived from an EMBL/GenBank/DDBJ whole genome shotgun (WGS) entry which is preliminary data.</text>
</comment>
<dbReference type="Proteomes" id="UP000187609">
    <property type="component" value="Unassembled WGS sequence"/>
</dbReference>
<protein>
    <submittedName>
        <fullName evidence="1">Uncharacterized protein</fullName>
    </submittedName>
</protein>
<evidence type="ECO:0000313" key="2">
    <source>
        <dbReference type="Proteomes" id="UP000187609"/>
    </source>
</evidence>
<organism evidence="1 2">
    <name type="scientific">Nicotiana attenuata</name>
    <name type="common">Coyote tobacco</name>
    <dbReference type="NCBI Taxonomy" id="49451"/>
    <lineage>
        <taxon>Eukaryota</taxon>
        <taxon>Viridiplantae</taxon>
        <taxon>Streptophyta</taxon>
        <taxon>Embryophyta</taxon>
        <taxon>Tracheophyta</taxon>
        <taxon>Spermatophyta</taxon>
        <taxon>Magnoliopsida</taxon>
        <taxon>eudicotyledons</taxon>
        <taxon>Gunneridae</taxon>
        <taxon>Pentapetalae</taxon>
        <taxon>asterids</taxon>
        <taxon>lamiids</taxon>
        <taxon>Solanales</taxon>
        <taxon>Solanaceae</taxon>
        <taxon>Nicotianoideae</taxon>
        <taxon>Nicotianeae</taxon>
        <taxon>Nicotiana</taxon>
    </lineage>
</organism>
<feature type="non-terminal residue" evidence="1">
    <location>
        <position position="1"/>
    </location>
</feature>
<dbReference type="Gramene" id="OIT21621">
    <property type="protein sequence ID" value="OIT21621"/>
    <property type="gene ID" value="A4A49_60409"/>
</dbReference>
<dbReference type="SMR" id="A0A1J6JV48"/>
<name>A0A1J6JV48_NICAT</name>
<reference evidence="1" key="1">
    <citation type="submission" date="2016-11" db="EMBL/GenBank/DDBJ databases">
        <title>The genome of Nicotiana attenuata.</title>
        <authorList>
            <person name="Xu S."/>
            <person name="Brockmoeller T."/>
            <person name="Gaquerel E."/>
            <person name="Navarro A."/>
            <person name="Kuhl H."/>
            <person name="Gase K."/>
            <person name="Ling Z."/>
            <person name="Zhou W."/>
            <person name="Kreitzer C."/>
            <person name="Stanke M."/>
            <person name="Tang H."/>
            <person name="Lyons E."/>
            <person name="Pandey P."/>
            <person name="Pandey S.P."/>
            <person name="Timmermann B."/>
            <person name="Baldwin I.T."/>
        </authorList>
    </citation>
    <scope>NUCLEOTIDE SEQUENCE [LARGE SCALE GENOMIC DNA]</scope>
    <source>
        <strain evidence="1">UT</strain>
    </source>
</reference>
<dbReference type="OMA" id="DEWWANA"/>